<keyword evidence="2 4" id="KW-0863">Zinc-finger</keyword>
<organism evidence="7 8">
    <name type="scientific">Mugilogobius chulae</name>
    <name type="common">yellowstripe goby</name>
    <dbReference type="NCBI Taxonomy" id="88201"/>
    <lineage>
        <taxon>Eukaryota</taxon>
        <taxon>Metazoa</taxon>
        <taxon>Chordata</taxon>
        <taxon>Craniata</taxon>
        <taxon>Vertebrata</taxon>
        <taxon>Euteleostomi</taxon>
        <taxon>Actinopterygii</taxon>
        <taxon>Neopterygii</taxon>
        <taxon>Teleostei</taxon>
        <taxon>Neoteleostei</taxon>
        <taxon>Acanthomorphata</taxon>
        <taxon>Gobiaria</taxon>
        <taxon>Gobiiformes</taxon>
        <taxon>Gobioidei</taxon>
        <taxon>Gobiidae</taxon>
        <taxon>Gobionellinae</taxon>
        <taxon>Mugilogobius</taxon>
    </lineage>
</organism>
<comment type="caution">
    <text evidence="7">The sequence shown here is derived from an EMBL/GenBank/DDBJ whole genome shotgun (WGS) entry which is preliminary data.</text>
</comment>
<evidence type="ECO:0000259" key="5">
    <source>
        <dbReference type="PROSITE" id="PS50089"/>
    </source>
</evidence>
<evidence type="ECO:0000259" key="6">
    <source>
        <dbReference type="PROSITE" id="PS50119"/>
    </source>
</evidence>
<dbReference type="AlphaFoldDB" id="A0AAW0P6N1"/>
<dbReference type="PROSITE" id="PS50119">
    <property type="entry name" value="ZF_BBOX"/>
    <property type="match status" value="1"/>
</dbReference>
<dbReference type="InterPro" id="IPR027370">
    <property type="entry name" value="Znf-RING_euk"/>
</dbReference>
<keyword evidence="8" id="KW-1185">Reference proteome</keyword>
<evidence type="ECO:0000313" key="7">
    <source>
        <dbReference type="EMBL" id="KAK7910248.1"/>
    </source>
</evidence>
<dbReference type="SUPFAM" id="SSF57850">
    <property type="entry name" value="RING/U-box"/>
    <property type="match status" value="1"/>
</dbReference>
<dbReference type="GO" id="GO:0008270">
    <property type="term" value="F:zinc ion binding"/>
    <property type="evidence" value="ECO:0007669"/>
    <property type="project" value="UniProtKB-KW"/>
</dbReference>
<dbReference type="InterPro" id="IPR013083">
    <property type="entry name" value="Znf_RING/FYVE/PHD"/>
</dbReference>
<accession>A0AAW0P6N1</accession>
<protein>
    <submittedName>
        <fullName evidence="7">Uncharacterized protein</fullName>
    </submittedName>
</protein>
<dbReference type="InterPro" id="IPR000315">
    <property type="entry name" value="Znf_B-box"/>
</dbReference>
<evidence type="ECO:0000256" key="4">
    <source>
        <dbReference type="PROSITE-ProRule" id="PRU00024"/>
    </source>
</evidence>
<dbReference type="PROSITE" id="PS50089">
    <property type="entry name" value="ZF_RING_2"/>
    <property type="match status" value="1"/>
</dbReference>
<reference evidence="8" key="1">
    <citation type="submission" date="2024-04" db="EMBL/GenBank/DDBJ databases">
        <title>Salinicola lusitanus LLJ914,a marine bacterium isolated from the Okinawa Trough.</title>
        <authorList>
            <person name="Li J."/>
        </authorList>
    </citation>
    <scope>NUCLEOTIDE SEQUENCE [LARGE SCALE GENOMIC DNA]</scope>
</reference>
<name>A0AAW0P6N1_9GOBI</name>
<evidence type="ECO:0000256" key="2">
    <source>
        <dbReference type="ARBA" id="ARBA00022771"/>
    </source>
</evidence>
<dbReference type="PROSITE" id="PS00518">
    <property type="entry name" value="ZF_RING_1"/>
    <property type="match status" value="1"/>
</dbReference>
<dbReference type="SMART" id="SM00184">
    <property type="entry name" value="RING"/>
    <property type="match status" value="1"/>
</dbReference>
<feature type="domain" description="RING-type" evidence="5">
    <location>
        <begin position="5"/>
        <end position="45"/>
    </location>
</feature>
<dbReference type="PANTHER" id="PTHR24103">
    <property type="entry name" value="E3 UBIQUITIN-PROTEIN LIGASE TRIM"/>
    <property type="match status" value="1"/>
</dbReference>
<dbReference type="InterPro" id="IPR001841">
    <property type="entry name" value="Znf_RING"/>
</dbReference>
<dbReference type="Pfam" id="PF00643">
    <property type="entry name" value="zf-B_box"/>
    <property type="match status" value="1"/>
</dbReference>
<gene>
    <name evidence="7" type="ORF">WMY93_014932</name>
</gene>
<evidence type="ECO:0000256" key="1">
    <source>
        <dbReference type="ARBA" id="ARBA00022723"/>
    </source>
</evidence>
<dbReference type="EMBL" id="JBBPFD010000010">
    <property type="protein sequence ID" value="KAK7910248.1"/>
    <property type="molecule type" value="Genomic_DNA"/>
</dbReference>
<keyword evidence="1" id="KW-0479">Metal-binding</keyword>
<dbReference type="SUPFAM" id="SSF57845">
    <property type="entry name" value="B-box zinc-binding domain"/>
    <property type="match status" value="1"/>
</dbReference>
<sequence length="264" mass="30994">MDFSCPMCLEVYKDPVILSCSHSFCKACLQNWWREKVTQDCPVCKRRSSRSDPPCNLVLKNLCEAFSQQLTVGQVQSTALCPQHKEKLQLFCLDHQQPVCLVCRDSRAHHKHRFSPIDEVTQEYKEKLRHSLEPLQTTANNISEKEVLWDWTTEHIKQQGQRTEKLIQEKFEKLRAFLDKEEQARIRALKTEVQQKTTFMNTSQAALKQEKAQLLDTIQIVETQLRYPNVPFLQDYASAMKESKNGLRLLNHCPLEHWWTRPNI</sequence>
<feature type="domain" description="B box-type" evidence="6">
    <location>
        <begin position="76"/>
        <end position="117"/>
    </location>
</feature>
<evidence type="ECO:0000256" key="3">
    <source>
        <dbReference type="ARBA" id="ARBA00022833"/>
    </source>
</evidence>
<dbReference type="Pfam" id="PF13445">
    <property type="entry name" value="zf-RING_UBOX"/>
    <property type="match status" value="1"/>
</dbReference>
<dbReference type="Gene3D" id="3.30.160.60">
    <property type="entry name" value="Classic Zinc Finger"/>
    <property type="match status" value="1"/>
</dbReference>
<dbReference type="Gene3D" id="3.30.40.10">
    <property type="entry name" value="Zinc/RING finger domain, C3HC4 (zinc finger)"/>
    <property type="match status" value="1"/>
</dbReference>
<dbReference type="InterPro" id="IPR050143">
    <property type="entry name" value="TRIM/RBCC"/>
</dbReference>
<keyword evidence="3" id="KW-0862">Zinc</keyword>
<proteinExistence type="predicted"/>
<dbReference type="InterPro" id="IPR017907">
    <property type="entry name" value="Znf_RING_CS"/>
</dbReference>
<evidence type="ECO:0000313" key="8">
    <source>
        <dbReference type="Proteomes" id="UP001460270"/>
    </source>
</evidence>
<dbReference type="SMART" id="SM00336">
    <property type="entry name" value="BBOX"/>
    <property type="match status" value="1"/>
</dbReference>
<dbReference type="Proteomes" id="UP001460270">
    <property type="component" value="Unassembled WGS sequence"/>
</dbReference>